<name>A0AA50KPK6_9GAMM</name>
<feature type="transmembrane region" description="Helical" evidence="4">
    <location>
        <begin position="311"/>
        <end position="336"/>
    </location>
</feature>
<keyword evidence="3 4" id="KW-0472">Membrane</keyword>
<organism evidence="6 7">
    <name type="scientific">Oceanimonas pelagia</name>
    <dbReference type="NCBI Taxonomy" id="3028314"/>
    <lineage>
        <taxon>Bacteria</taxon>
        <taxon>Pseudomonadati</taxon>
        <taxon>Pseudomonadota</taxon>
        <taxon>Gammaproteobacteria</taxon>
        <taxon>Aeromonadales</taxon>
        <taxon>Aeromonadaceae</taxon>
        <taxon>Oceanimonas</taxon>
    </lineage>
</organism>
<feature type="transmembrane region" description="Helical" evidence="4">
    <location>
        <begin position="163"/>
        <end position="185"/>
    </location>
</feature>
<dbReference type="Proteomes" id="UP001223802">
    <property type="component" value="Chromosome"/>
</dbReference>
<proteinExistence type="predicted"/>
<dbReference type="InterPro" id="IPR011701">
    <property type="entry name" value="MFS"/>
</dbReference>
<dbReference type="EMBL" id="CP118224">
    <property type="protein sequence ID" value="WMC11655.1"/>
    <property type="molecule type" value="Genomic_DNA"/>
</dbReference>
<evidence type="ECO:0000256" key="2">
    <source>
        <dbReference type="ARBA" id="ARBA00022989"/>
    </source>
</evidence>
<evidence type="ECO:0000313" key="6">
    <source>
        <dbReference type="EMBL" id="WMC11655.1"/>
    </source>
</evidence>
<dbReference type="PANTHER" id="PTHR11360:SF284">
    <property type="entry name" value="EG:103B4.3 PROTEIN-RELATED"/>
    <property type="match status" value="1"/>
</dbReference>
<keyword evidence="1 4" id="KW-0812">Transmembrane</keyword>
<feature type="transmembrane region" description="Helical" evidence="4">
    <location>
        <begin position="375"/>
        <end position="394"/>
    </location>
</feature>
<dbReference type="InterPro" id="IPR050327">
    <property type="entry name" value="Proton-linked_MCT"/>
</dbReference>
<dbReference type="SUPFAM" id="SSF103473">
    <property type="entry name" value="MFS general substrate transporter"/>
    <property type="match status" value="1"/>
</dbReference>
<sequence length="405" mass="43046">MHSSERRSVLLLIASGCLLLMLSFGFRSGFGLFVPPITESNGWSREVISLSLAIQNIVWGVIAVFAGGLADRFGTGRVIAAGAILYSAGMWLMAGVDSPWVLNSSAGLLVGAGIAGTAFGIVLPAMARAVDASRRQWVLGLGTAAGSLGQFVVVPVAQQLIAHFGWIQALQLLSFSALGMALLALPLARGGRPAKGSVAVEMENRSMKEVIVTALRYRSFLLLVAGFFVCGFQIAFITAHMPAFLNDNGFDAGVGAWSIALIGLCNVIGAYLSGILSGRYPKREVLVIIYLVRGLAVIGFMLLPLSLASVLVFSAVMGFFWLATVPPTSGLVAVMFGTRYMSLLYGIVFLGHQLGSFCGVWLGGVLFELTGNYDAVWWLGGLLALLSALVHWPIQERQVLQQQTT</sequence>
<accession>A0AA50KPK6</accession>
<feature type="transmembrane region" description="Helical" evidence="4">
    <location>
        <begin position="254"/>
        <end position="273"/>
    </location>
</feature>
<dbReference type="AlphaFoldDB" id="A0AA50KPK6"/>
<dbReference type="InterPro" id="IPR036259">
    <property type="entry name" value="MFS_trans_sf"/>
</dbReference>
<dbReference type="PROSITE" id="PS50850">
    <property type="entry name" value="MFS"/>
    <property type="match status" value="1"/>
</dbReference>
<dbReference type="Gene3D" id="1.20.1250.20">
    <property type="entry name" value="MFS general substrate transporter like domains"/>
    <property type="match status" value="2"/>
</dbReference>
<feature type="transmembrane region" description="Helical" evidence="4">
    <location>
        <begin position="77"/>
        <end position="94"/>
    </location>
</feature>
<dbReference type="RefSeq" id="WP_306762890.1">
    <property type="nucleotide sequence ID" value="NZ_CP118224.1"/>
</dbReference>
<evidence type="ECO:0000259" key="5">
    <source>
        <dbReference type="PROSITE" id="PS50850"/>
    </source>
</evidence>
<dbReference type="CDD" id="cd17355">
    <property type="entry name" value="MFS_YcxA_like"/>
    <property type="match status" value="1"/>
</dbReference>
<keyword evidence="2 4" id="KW-1133">Transmembrane helix</keyword>
<reference evidence="6 7" key="1">
    <citation type="submission" date="2023-02" db="EMBL/GenBank/DDBJ databases">
        <title>Complete genome sequence of a novel bacterium Oceanimonas sp. NTOU-MSR1 isolated from marine coast sediment.</title>
        <authorList>
            <person name="Yang H.-T."/>
            <person name="Chen Y.-L."/>
            <person name="Ho Y.-N."/>
        </authorList>
    </citation>
    <scope>NUCLEOTIDE SEQUENCE [LARGE SCALE GENOMIC DNA]</scope>
    <source>
        <strain evidence="6 7">NTOU-MSR1</strain>
    </source>
</reference>
<dbReference type="KEGG" id="ope:PU634_04645"/>
<feature type="transmembrane region" description="Helical" evidence="4">
    <location>
        <begin position="49"/>
        <end position="70"/>
    </location>
</feature>
<feature type="transmembrane region" description="Helical" evidence="4">
    <location>
        <begin position="106"/>
        <end position="125"/>
    </location>
</feature>
<dbReference type="Pfam" id="PF07690">
    <property type="entry name" value="MFS_1"/>
    <property type="match status" value="1"/>
</dbReference>
<feature type="transmembrane region" description="Helical" evidence="4">
    <location>
        <begin position="220"/>
        <end position="242"/>
    </location>
</feature>
<feature type="transmembrane region" description="Helical" evidence="4">
    <location>
        <begin position="137"/>
        <end position="157"/>
    </location>
</feature>
<protein>
    <submittedName>
        <fullName evidence="6">MFS transporter</fullName>
    </submittedName>
</protein>
<evidence type="ECO:0000313" key="7">
    <source>
        <dbReference type="Proteomes" id="UP001223802"/>
    </source>
</evidence>
<dbReference type="PANTHER" id="PTHR11360">
    <property type="entry name" value="MONOCARBOXYLATE TRANSPORTER"/>
    <property type="match status" value="1"/>
</dbReference>
<feature type="transmembrane region" description="Helical" evidence="4">
    <location>
        <begin position="285"/>
        <end position="305"/>
    </location>
</feature>
<feature type="transmembrane region" description="Helical" evidence="4">
    <location>
        <begin position="343"/>
        <end position="363"/>
    </location>
</feature>
<dbReference type="GO" id="GO:0022857">
    <property type="term" value="F:transmembrane transporter activity"/>
    <property type="evidence" value="ECO:0007669"/>
    <property type="project" value="InterPro"/>
</dbReference>
<gene>
    <name evidence="6" type="ORF">PU634_04645</name>
</gene>
<evidence type="ECO:0000256" key="3">
    <source>
        <dbReference type="ARBA" id="ARBA00023136"/>
    </source>
</evidence>
<keyword evidence="7" id="KW-1185">Reference proteome</keyword>
<evidence type="ECO:0000256" key="4">
    <source>
        <dbReference type="SAM" id="Phobius"/>
    </source>
</evidence>
<feature type="domain" description="Major facilitator superfamily (MFS) profile" evidence="5">
    <location>
        <begin position="9"/>
        <end position="399"/>
    </location>
</feature>
<dbReference type="InterPro" id="IPR020846">
    <property type="entry name" value="MFS_dom"/>
</dbReference>
<evidence type="ECO:0000256" key="1">
    <source>
        <dbReference type="ARBA" id="ARBA00022692"/>
    </source>
</evidence>